<name>A0ABW3ZIU9_9RHOB</name>
<evidence type="ECO:0000313" key="7">
    <source>
        <dbReference type="Proteomes" id="UP001597135"/>
    </source>
</evidence>
<evidence type="ECO:0000256" key="4">
    <source>
        <dbReference type="RuleBase" id="RU003345"/>
    </source>
</evidence>
<evidence type="ECO:0000256" key="1">
    <source>
        <dbReference type="ARBA" id="ARBA00009986"/>
    </source>
</evidence>
<evidence type="ECO:0000256" key="2">
    <source>
        <dbReference type="ARBA" id="ARBA00023002"/>
    </source>
</evidence>
<dbReference type="Proteomes" id="UP001597135">
    <property type="component" value="Unassembled WGS sequence"/>
</dbReference>
<dbReference type="InterPro" id="IPR029510">
    <property type="entry name" value="Ald_DH_CS_GLU"/>
</dbReference>
<dbReference type="Gene3D" id="3.40.309.10">
    <property type="entry name" value="Aldehyde Dehydrogenase, Chain A, domain 2"/>
    <property type="match status" value="1"/>
</dbReference>
<dbReference type="PANTHER" id="PTHR42804">
    <property type="entry name" value="ALDEHYDE DEHYDROGENASE"/>
    <property type="match status" value="1"/>
</dbReference>
<comment type="caution">
    <text evidence="6">The sequence shown here is derived from an EMBL/GenBank/DDBJ whole genome shotgun (WGS) entry which is preliminary data.</text>
</comment>
<evidence type="ECO:0000259" key="5">
    <source>
        <dbReference type="Pfam" id="PF00171"/>
    </source>
</evidence>
<reference evidence="7" key="1">
    <citation type="journal article" date="2019" name="Int. J. Syst. Evol. Microbiol.">
        <title>The Global Catalogue of Microorganisms (GCM) 10K type strain sequencing project: providing services to taxonomists for standard genome sequencing and annotation.</title>
        <authorList>
            <consortium name="The Broad Institute Genomics Platform"/>
            <consortium name="The Broad Institute Genome Sequencing Center for Infectious Disease"/>
            <person name="Wu L."/>
            <person name="Ma J."/>
        </authorList>
    </citation>
    <scope>NUCLEOTIDE SEQUENCE [LARGE SCALE GENOMIC DNA]</scope>
    <source>
        <strain evidence="7">CCUG 62953</strain>
    </source>
</reference>
<dbReference type="Gene3D" id="3.40.605.10">
    <property type="entry name" value="Aldehyde Dehydrogenase, Chain A, domain 1"/>
    <property type="match status" value="1"/>
</dbReference>
<dbReference type="Pfam" id="PF00171">
    <property type="entry name" value="Aldedh"/>
    <property type="match status" value="1"/>
</dbReference>
<keyword evidence="2 4" id="KW-0560">Oxidoreductase</keyword>
<dbReference type="InterPro" id="IPR016161">
    <property type="entry name" value="Ald_DH/histidinol_DH"/>
</dbReference>
<sequence length="473" mass="50141">MDHSLFYIGGSWVPPLAANPFAVENPATEETVTHISLGSAADVDRAVAAARAAFPGWAATPLSERRATVERFLQIYKNGYEEMARAISTEMGAPITMAREQQADTGIGHTQGFLDALGALDWEWHLPNGDTLMRDPIGVVGLITPWNWPVNQIALKVIPALLTGCPCVLKPSEIAPLSAMIFARMLDAAGLLAGVFNLVNGTGPEVGAALSRHPDIAMMSFTGSTRAGAAVSRDAADTVKRVTLELGGKNPNIVFADCNLAERVAGAVAECMNNSGQSCDAPTRLIVERSVYDQVVDLVRAAAEATEVGDPGQEGPHIGPLVSGLQWDRVQALIQAGIEDTGRLISGGLGKPEGFDTGHYARPTVFADLTPDMRLWHQEVFGPVLTITPFEDEAEAIRLANDTTYGLAAYVQTGDSARARRVARQLRAGMVHVNGAPHNYGSPFGGYGQSGNGREGGLLGLEDFTEVKAVHGL</sequence>
<gene>
    <name evidence="6" type="ORF">ACFQ4E_11515</name>
</gene>
<evidence type="ECO:0000313" key="6">
    <source>
        <dbReference type="EMBL" id="MFD1343049.1"/>
    </source>
</evidence>
<dbReference type="EMBL" id="JBHTMU010000018">
    <property type="protein sequence ID" value="MFD1343049.1"/>
    <property type="molecule type" value="Genomic_DNA"/>
</dbReference>
<organism evidence="6 7">
    <name type="scientific">Litorisediminicola beolgyonensis</name>
    <dbReference type="NCBI Taxonomy" id="1173614"/>
    <lineage>
        <taxon>Bacteria</taxon>
        <taxon>Pseudomonadati</taxon>
        <taxon>Pseudomonadota</taxon>
        <taxon>Alphaproteobacteria</taxon>
        <taxon>Rhodobacterales</taxon>
        <taxon>Paracoccaceae</taxon>
        <taxon>Litorisediminicola</taxon>
    </lineage>
</organism>
<protein>
    <submittedName>
        <fullName evidence="6">Aldehyde dehydrogenase family protein</fullName>
    </submittedName>
</protein>
<dbReference type="RefSeq" id="WP_386803641.1">
    <property type="nucleotide sequence ID" value="NZ_JBHTMU010000018.1"/>
</dbReference>
<evidence type="ECO:0000256" key="3">
    <source>
        <dbReference type="PROSITE-ProRule" id="PRU10007"/>
    </source>
</evidence>
<feature type="domain" description="Aldehyde dehydrogenase" evidence="5">
    <location>
        <begin position="12"/>
        <end position="470"/>
    </location>
</feature>
<dbReference type="PROSITE" id="PS00687">
    <property type="entry name" value="ALDEHYDE_DEHYDR_GLU"/>
    <property type="match status" value="1"/>
</dbReference>
<accession>A0ABW3ZIU9</accession>
<dbReference type="PANTHER" id="PTHR42804:SF1">
    <property type="entry name" value="ALDEHYDE DEHYDROGENASE-RELATED"/>
    <property type="match status" value="1"/>
</dbReference>
<dbReference type="CDD" id="cd07138">
    <property type="entry name" value="ALDH_CddD_SSP0762"/>
    <property type="match status" value="1"/>
</dbReference>
<proteinExistence type="inferred from homology"/>
<dbReference type="InterPro" id="IPR015590">
    <property type="entry name" value="Aldehyde_DH_dom"/>
</dbReference>
<dbReference type="InterPro" id="IPR016163">
    <property type="entry name" value="Ald_DH_C"/>
</dbReference>
<dbReference type="InterPro" id="IPR016162">
    <property type="entry name" value="Ald_DH_N"/>
</dbReference>
<dbReference type="SUPFAM" id="SSF53720">
    <property type="entry name" value="ALDH-like"/>
    <property type="match status" value="1"/>
</dbReference>
<comment type="similarity">
    <text evidence="1 4">Belongs to the aldehyde dehydrogenase family.</text>
</comment>
<keyword evidence="7" id="KW-1185">Reference proteome</keyword>
<feature type="active site" evidence="3">
    <location>
        <position position="245"/>
    </location>
</feature>